<comment type="caution">
    <text evidence="3">The sequence shown here is derived from an EMBL/GenBank/DDBJ whole genome shotgun (WGS) entry which is preliminary data.</text>
</comment>
<name>A0A433D8G4_9FUNG</name>
<proteinExistence type="predicted"/>
<feature type="compositionally biased region" description="Polar residues" evidence="1">
    <location>
        <begin position="107"/>
        <end position="117"/>
    </location>
</feature>
<feature type="region of interest" description="Disordered" evidence="1">
    <location>
        <begin position="68"/>
        <end position="117"/>
    </location>
</feature>
<evidence type="ECO:0000313" key="4">
    <source>
        <dbReference type="Proteomes" id="UP000268093"/>
    </source>
</evidence>
<feature type="signal peptide" evidence="2">
    <location>
        <begin position="1"/>
        <end position="21"/>
    </location>
</feature>
<keyword evidence="2" id="KW-0732">Signal</keyword>
<evidence type="ECO:0000313" key="3">
    <source>
        <dbReference type="EMBL" id="RUP47132.1"/>
    </source>
</evidence>
<dbReference type="AlphaFoldDB" id="A0A433D8G4"/>
<dbReference type="EMBL" id="RBNI01004919">
    <property type="protein sequence ID" value="RUP47132.1"/>
    <property type="molecule type" value="Genomic_DNA"/>
</dbReference>
<evidence type="ECO:0000256" key="1">
    <source>
        <dbReference type="SAM" id="MobiDB-lite"/>
    </source>
</evidence>
<keyword evidence="4" id="KW-1185">Reference proteome</keyword>
<gene>
    <name evidence="3" type="ORF">BC936DRAFT_146099</name>
</gene>
<protein>
    <submittedName>
        <fullName evidence="3">Uncharacterized protein</fullName>
    </submittedName>
</protein>
<organism evidence="3 4">
    <name type="scientific">Jimgerdemannia flammicorona</name>
    <dbReference type="NCBI Taxonomy" id="994334"/>
    <lineage>
        <taxon>Eukaryota</taxon>
        <taxon>Fungi</taxon>
        <taxon>Fungi incertae sedis</taxon>
        <taxon>Mucoromycota</taxon>
        <taxon>Mucoromycotina</taxon>
        <taxon>Endogonomycetes</taxon>
        <taxon>Endogonales</taxon>
        <taxon>Endogonaceae</taxon>
        <taxon>Jimgerdemannia</taxon>
    </lineage>
</organism>
<evidence type="ECO:0000256" key="2">
    <source>
        <dbReference type="SAM" id="SignalP"/>
    </source>
</evidence>
<sequence>MHASPMMSSFLIGCLLKKLSTRPRTGGQDVVHNHTIRNNTITSPWPITTCSDAEEALVEALAVYEGLAQSDDETDPTVPSAYGRELRPGSAPRRVRKSDVPFRPAHSSATNIVATQSPAFRRRPLWKNCATSSENEKYDPPRYL</sequence>
<dbReference type="Proteomes" id="UP000268093">
    <property type="component" value="Unassembled WGS sequence"/>
</dbReference>
<reference evidence="3 4" key="1">
    <citation type="journal article" date="2018" name="New Phytol.">
        <title>Phylogenomics of Endogonaceae and evolution of mycorrhizas within Mucoromycota.</title>
        <authorList>
            <person name="Chang Y."/>
            <person name="Desiro A."/>
            <person name="Na H."/>
            <person name="Sandor L."/>
            <person name="Lipzen A."/>
            <person name="Clum A."/>
            <person name="Barry K."/>
            <person name="Grigoriev I.V."/>
            <person name="Martin F.M."/>
            <person name="Stajich J.E."/>
            <person name="Smith M.E."/>
            <person name="Bonito G."/>
            <person name="Spatafora J.W."/>
        </authorList>
    </citation>
    <scope>NUCLEOTIDE SEQUENCE [LARGE SCALE GENOMIC DNA]</scope>
    <source>
        <strain evidence="3 4">GMNB39</strain>
    </source>
</reference>
<feature type="chain" id="PRO_5019090030" evidence="2">
    <location>
        <begin position="22"/>
        <end position="144"/>
    </location>
</feature>
<accession>A0A433D8G4</accession>